<dbReference type="Proteomes" id="UP001249851">
    <property type="component" value="Unassembled WGS sequence"/>
</dbReference>
<reference evidence="1" key="1">
    <citation type="journal article" date="2023" name="G3 (Bethesda)">
        <title>Whole genome assembly and annotation of the endangered Caribbean coral Acropora cervicornis.</title>
        <authorList>
            <person name="Selwyn J.D."/>
            <person name="Vollmer S.V."/>
        </authorList>
    </citation>
    <scope>NUCLEOTIDE SEQUENCE</scope>
    <source>
        <strain evidence="1">K2</strain>
    </source>
</reference>
<proteinExistence type="predicted"/>
<sequence>MSDVQGALLDEVDEALQDDVSRDFLLDGGNELPIEKFGIVVLTYAAIMG</sequence>
<evidence type="ECO:0000313" key="2">
    <source>
        <dbReference type="Proteomes" id="UP001249851"/>
    </source>
</evidence>
<protein>
    <submittedName>
        <fullName evidence="1">Uncharacterized protein</fullName>
    </submittedName>
</protein>
<keyword evidence="2" id="KW-1185">Reference proteome</keyword>
<name>A0AAD9PWN2_ACRCE</name>
<dbReference type="EMBL" id="JARQWQ010000112">
    <property type="protein sequence ID" value="KAK2550348.1"/>
    <property type="molecule type" value="Genomic_DNA"/>
</dbReference>
<dbReference type="AlphaFoldDB" id="A0AAD9PWN2"/>
<gene>
    <name evidence="1" type="ORF">P5673_029048</name>
</gene>
<organism evidence="1 2">
    <name type="scientific">Acropora cervicornis</name>
    <name type="common">Staghorn coral</name>
    <dbReference type="NCBI Taxonomy" id="6130"/>
    <lineage>
        <taxon>Eukaryota</taxon>
        <taxon>Metazoa</taxon>
        <taxon>Cnidaria</taxon>
        <taxon>Anthozoa</taxon>
        <taxon>Hexacorallia</taxon>
        <taxon>Scleractinia</taxon>
        <taxon>Astrocoeniina</taxon>
        <taxon>Acroporidae</taxon>
        <taxon>Acropora</taxon>
    </lineage>
</organism>
<comment type="caution">
    <text evidence="1">The sequence shown here is derived from an EMBL/GenBank/DDBJ whole genome shotgun (WGS) entry which is preliminary data.</text>
</comment>
<evidence type="ECO:0000313" key="1">
    <source>
        <dbReference type="EMBL" id="KAK2550348.1"/>
    </source>
</evidence>
<reference evidence="1" key="2">
    <citation type="journal article" date="2023" name="Science">
        <title>Genomic signatures of disease resistance in endangered staghorn corals.</title>
        <authorList>
            <person name="Vollmer S.V."/>
            <person name="Selwyn J.D."/>
            <person name="Despard B.A."/>
            <person name="Roesel C.L."/>
        </authorList>
    </citation>
    <scope>NUCLEOTIDE SEQUENCE</scope>
    <source>
        <strain evidence="1">K2</strain>
    </source>
</reference>
<accession>A0AAD9PWN2</accession>